<keyword evidence="2" id="KW-1185">Reference proteome</keyword>
<reference evidence="1 2" key="1">
    <citation type="journal article" date="2019" name="Int. J. Syst. Evol. Microbiol.">
        <title>The Global Catalogue of Microorganisms (GCM) 10K type strain sequencing project: providing services to taxonomists for standard genome sequencing and annotation.</title>
        <authorList>
            <consortium name="The Broad Institute Genomics Platform"/>
            <consortium name="The Broad Institute Genome Sequencing Center for Infectious Disease"/>
            <person name="Wu L."/>
            <person name="Ma J."/>
        </authorList>
    </citation>
    <scope>NUCLEOTIDE SEQUENCE [LARGE SCALE GENOMIC DNA]</scope>
    <source>
        <strain evidence="1 2">JCM 6833</strain>
    </source>
</reference>
<dbReference type="Gene3D" id="1.10.8.1060">
    <property type="entry name" value="Corynebacterium glutamicum thioredoxin-dependent arsenate reductase, N-terminal domain"/>
    <property type="match status" value="1"/>
</dbReference>
<proteinExistence type="predicted"/>
<organism evidence="1 2">
    <name type="scientific">Actinomadura fulvescens</name>
    <dbReference type="NCBI Taxonomy" id="46160"/>
    <lineage>
        <taxon>Bacteria</taxon>
        <taxon>Bacillati</taxon>
        <taxon>Actinomycetota</taxon>
        <taxon>Actinomycetes</taxon>
        <taxon>Streptosporangiales</taxon>
        <taxon>Thermomonosporaceae</taxon>
        <taxon>Actinomadura</taxon>
    </lineage>
</organism>
<accession>A0ABN3PH20</accession>
<gene>
    <name evidence="1" type="ORF">GCM10010411_15950</name>
</gene>
<sequence length="84" mass="9197">MPALADHRSETRDQLARRLAAEFATVSTGTVERCVADVHACMTHLGLDATPDLVERLAREHLVGMVKSEPPSGRGRFHPDHADL</sequence>
<dbReference type="Proteomes" id="UP001501509">
    <property type="component" value="Unassembled WGS sequence"/>
</dbReference>
<evidence type="ECO:0000313" key="1">
    <source>
        <dbReference type="EMBL" id="GAA2584040.1"/>
    </source>
</evidence>
<dbReference type="EMBL" id="BAAATD010000002">
    <property type="protein sequence ID" value="GAA2584040.1"/>
    <property type="molecule type" value="Genomic_DNA"/>
</dbReference>
<evidence type="ECO:0000313" key="2">
    <source>
        <dbReference type="Proteomes" id="UP001501509"/>
    </source>
</evidence>
<protein>
    <submittedName>
        <fullName evidence="1">Uncharacterized protein</fullName>
    </submittedName>
</protein>
<name>A0ABN3PH20_9ACTN</name>
<dbReference type="RefSeq" id="WP_344539201.1">
    <property type="nucleotide sequence ID" value="NZ_BAAATD010000002.1"/>
</dbReference>
<comment type="caution">
    <text evidence="1">The sequence shown here is derived from an EMBL/GenBank/DDBJ whole genome shotgun (WGS) entry which is preliminary data.</text>
</comment>